<sequence length="149" mass="17426">MIRPYHEQYQAELIELLKLNVPRYFAPAEVEDFKEYLSHHVESYFVMEQGKMIVGCGGINYIPQEGIARLSWDIIHPDHQGKGIGTELTRYRIGEIKKHSGIRTIIVRTTQLVYPFYEKLGFPLDKTETDFWAPGFDLYQMKMELAEVL</sequence>
<dbReference type="GO" id="GO:0016747">
    <property type="term" value="F:acyltransferase activity, transferring groups other than amino-acyl groups"/>
    <property type="evidence" value="ECO:0007669"/>
    <property type="project" value="InterPro"/>
</dbReference>
<comment type="caution">
    <text evidence="2">The sequence shown here is derived from an EMBL/GenBank/DDBJ whole genome shotgun (WGS) entry which is preliminary data.</text>
</comment>
<proteinExistence type="predicted"/>
<dbReference type="Pfam" id="PF13673">
    <property type="entry name" value="Acetyltransf_10"/>
    <property type="match status" value="1"/>
</dbReference>
<evidence type="ECO:0000313" key="3">
    <source>
        <dbReference type="Proteomes" id="UP000479293"/>
    </source>
</evidence>
<dbReference type="RefSeq" id="WP_152757571.1">
    <property type="nucleotide sequence ID" value="NZ_WHLY01000002.1"/>
</dbReference>
<name>A0A7C9FP27_9BACT</name>
<dbReference type="PROSITE" id="PS51186">
    <property type="entry name" value="GNAT"/>
    <property type="match status" value="1"/>
</dbReference>
<gene>
    <name evidence="2" type="ORF">GBK04_05420</name>
</gene>
<keyword evidence="3" id="KW-1185">Reference proteome</keyword>
<dbReference type="InterPro" id="IPR000182">
    <property type="entry name" value="GNAT_dom"/>
</dbReference>
<organism evidence="2 3">
    <name type="scientific">Salmonirosea aquatica</name>
    <dbReference type="NCBI Taxonomy" id="2654236"/>
    <lineage>
        <taxon>Bacteria</taxon>
        <taxon>Pseudomonadati</taxon>
        <taxon>Bacteroidota</taxon>
        <taxon>Cytophagia</taxon>
        <taxon>Cytophagales</taxon>
        <taxon>Spirosomataceae</taxon>
        <taxon>Salmonirosea</taxon>
    </lineage>
</organism>
<reference evidence="2 3" key="1">
    <citation type="submission" date="2019-10" db="EMBL/GenBank/DDBJ databases">
        <title>Draft Genome Sequence of Cytophagaceae sp. SJW1-29.</title>
        <authorList>
            <person name="Choi A."/>
        </authorList>
    </citation>
    <scope>NUCLEOTIDE SEQUENCE [LARGE SCALE GENOMIC DNA]</scope>
    <source>
        <strain evidence="2 3">SJW1-29</strain>
    </source>
</reference>
<evidence type="ECO:0000313" key="2">
    <source>
        <dbReference type="EMBL" id="MPR32809.1"/>
    </source>
</evidence>
<dbReference type="AlphaFoldDB" id="A0A7C9FP27"/>
<dbReference type="SUPFAM" id="SSF55729">
    <property type="entry name" value="Acyl-CoA N-acyltransferases (Nat)"/>
    <property type="match status" value="1"/>
</dbReference>
<dbReference type="CDD" id="cd04301">
    <property type="entry name" value="NAT_SF"/>
    <property type="match status" value="1"/>
</dbReference>
<evidence type="ECO:0000259" key="1">
    <source>
        <dbReference type="PROSITE" id="PS51186"/>
    </source>
</evidence>
<dbReference type="EMBL" id="WHLY01000002">
    <property type="protein sequence ID" value="MPR32809.1"/>
    <property type="molecule type" value="Genomic_DNA"/>
</dbReference>
<dbReference type="Proteomes" id="UP000479293">
    <property type="component" value="Unassembled WGS sequence"/>
</dbReference>
<keyword evidence="2" id="KW-0808">Transferase</keyword>
<dbReference type="Gene3D" id="3.40.630.30">
    <property type="match status" value="1"/>
</dbReference>
<feature type="domain" description="N-acetyltransferase" evidence="1">
    <location>
        <begin position="1"/>
        <end position="146"/>
    </location>
</feature>
<accession>A0A7C9FP27</accession>
<protein>
    <submittedName>
        <fullName evidence="2">GNAT family N-acetyltransferase</fullName>
    </submittedName>
</protein>
<dbReference type="InterPro" id="IPR016181">
    <property type="entry name" value="Acyl_CoA_acyltransferase"/>
</dbReference>